<proteinExistence type="predicted"/>
<keyword evidence="4" id="KW-1185">Reference proteome</keyword>
<keyword evidence="1" id="KW-1133">Transmembrane helix</keyword>
<keyword evidence="1" id="KW-0812">Transmembrane</keyword>
<dbReference type="InterPro" id="IPR019262">
    <property type="entry name" value="DUF2272"/>
</dbReference>
<accession>A0A3E1EUT6</accession>
<name>A0A3E1EUT6_9FLAO</name>
<comment type="caution">
    <text evidence="3">The sequence shown here is derived from an EMBL/GenBank/DDBJ whole genome shotgun (WGS) entry which is preliminary data.</text>
</comment>
<keyword evidence="1" id="KW-0472">Membrane</keyword>
<gene>
    <name evidence="3" type="ORF">DXU93_14355</name>
</gene>
<evidence type="ECO:0000259" key="2">
    <source>
        <dbReference type="Pfam" id="PF10030"/>
    </source>
</evidence>
<dbReference type="Proteomes" id="UP000257127">
    <property type="component" value="Unassembled WGS sequence"/>
</dbReference>
<sequence>MKIKESKQIIIVVVLLAAIIFIYMRIMRKRNLVTSAKNELIFWGGRNENETAVHSRLVDYWQKGAGWDWITLDNIEEFDSKYAWSAAFISYIARKDYFNFPASATHANYTVWARERANQGHTAQIAVETHSYKPRPGDIVIKKRGYTGDLAGLYPTAKTHGDIVVENNGNYITVIGGNISNSVTETIIPATNGFINHSDWIAVIKM</sequence>
<evidence type="ECO:0000313" key="4">
    <source>
        <dbReference type="Proteomes" id="UP000257127"/>
    </source>
</evidence>
<reference evidence="3 4" key="1">
    <citation type="submission" date="2018-08" db="EMBL/GenBank/DDBJ databases">
        <title>The draft genome squence of Brumimicrobium sp. N62.</title>
        <authorList>
            <person name="Du Z.-J."/>
            <person name="Luo H.-R."/>
        </authorList>
    </citation>
    <scope>NUCLEOTIDE SEQUENCE [LARGE SCALE GENOMIC DNA]</scope>
    <source>
        <strain evidence="3 4">N62</strain>
    </source>
</reference>
<feature type="domain" description="DUF2272" evidence="2">
    <location>
        <begin position="77"/>
        <end position="198"/>
    </location>
</feature>
<dbReference type="AlphaFoldDB" id="A0A3E1EUT6"/>
<feature type="transmembrane region" description="Helical" evidence="1">
    <location>
        <begin position="6"/>
        <end position="24"/>
    </location>
</feature>
<evidence type="ECO:0000256" key="1">
    <source>
        <dbReference type="SAM" id="Phobius"/>
    </source>
</evidence>
<protein>
    <submittedName>
        <fullName evidence="3">DUF2272 domain-containing protein</fullName>
    </submittedName>
</protein>
<dbReference type="EMBL" id="QURB01000011">
    <property type="protein sequence ID" value="RFC53243.1"/>
    <property type="molecule type" value="Genomic_DNA"/>
</dbReference>
<organism evidence="3 4">
    <name type="scientific">Brumimicrobium aurantiacum</name>
    <dbReference type="NCBI Taxonomy" id="1737063"/>
    <lineage>
        <taxon>Bacteria</taxon>
        <taxon>Pseudomonadati</taxon>
        <taxon>Bacteroidota</taxon>
        <taxon>Flavobacteriia</taxon>
        <taxon>Flavobacteriales</taxon>
        <taxon>Crocinitomicaceae</taxon>
        <taxon>Brumimicrobium</taxon>
    </lineage>
</organism>
<dbReference type="OrthoDB" id="1273424at2"/>
<evidence type="ECO:0000313" key="3">
    <source>
        <dbReference type="EMBL" id="RFC53243.1"/>
    </source>
</evidence>
<dbReference type="Pfam" id="PF10030">
    <property type="entry name" value="DUF2272"/>
    <property type="match status" value="1"/>
</dbReference>